<feature type="region of interest" description="Disordered" evidence="6">
    <location>
        <begin position="1"/>
        <end position="26"/>
    </location>
</feature>
<keyword evidence="9" id="KW-1185">Reference proteome</keyword>
<feature type="compositionally biased region" description="Low complexity" evidence="6">
    <location>
        <begin position="130"/>
        <end position="142"/>
    </location>
</feature>
<feature type="coiled-coil region" evidence="5">
    <location>
        <begin position="319"/>
        <end position="389"/>
    </location>
</feature>
<dbReference type="GO" id="GO:0001228">
    <property type="term" value="F:DNA-binding transcription activator activity, RNA polymerase II-specific"/>
    <property type="evidence" value="ECO:0007669"/>
    <property type="project" value="TreeGrafter"/>
</dbReference>
<feature type="compositionally biased region" description="Low complexity" evidence="6">
    <location>
        <begin position="153"/>
        <end position="168"/>
    </location>
</feature>
<dbReference type="PANTHER" id="PTHR40621">
    <property type="entry name" value="TRANSCRIPTION FACTOR KAPC-RELATED"/>
    <property type="match status" value="1"/>
</dbReference>
<feature type="region of interest" description="Disordered" evidence="6">
    <location>
        <begin position="245"/>
        <end position="272"/>
    </location>
</feature>
<feature type="region of interest" description="Disordered" evidence="6">
    <location>
        <begin position="129"/>
        <end position="168"/>
    </location>
</feature>
<keyword evidence="2" id="KW-0805">Transcription regulation</keyword>
<feature type="region of interest" description="Disordered" evidence="6">
    <location>
        <begin position="293"/>
        <end position="312"/>
    </location>
</feature>
<feature type="compositionally biased region" description="Low complexity" evidence="6">
    <location>
        <begin position="245"/>
        <end position="267"/>
    </location>
</feature>
<comment type="subcellular location">
    <subcellularLocation>
        <location evidence="1">Nucleus</location>
    </subcellularLocation>
</comment>
<feature type="domain" description="BZIP" evidence="7">
    <location>
        <begin position="303"/>
        <end position="318"/>
    </location>
</feature>
<evidence type="ECO:0000313" key="8">
    <source>
        <dbReference type="EMBL" id="KAG0665779.1"/>
    </source>
</evidence>
<feature type="compositionally biased region" description="Polar residues" evidence="6">
    <location>
        <begin position="293"/>
        <end position="311"/>
    </location>
</feature>
<evidence type="ECO:0000259" key="7">
    <source>
        <dbReference type="PROSITE" id="PS00036"/>
    </source>
</evidence>
<evidence type="ECO:0000256" key="5">
    <source>
        <dbReference type="SAM" id="Coils"/>
    </source>
</evidence>
<dbReference type="CDD" id="cd14688">
    <property type="entry name" value="bZIP_YAP"/>
    <property type="match status" value="1"/>
</dbReference>
<evidence type="ECO:0000256" key="6">
    <source>
        <dbReference type="SAM" id="MobiDB-lite"/>
    </source>
</evidence>
<gene>
    <name evidence="8" type="primary">PIWIL2</name>
    <name evidence="8" type="ORF">C6P45_000419</name>
</gene>
<evidence type="ECO:0000313" key="9">
    <source>
        <dbReference type="Proteomes" id="UP000750334"/>
    </source>
</evidence>
<dbReference type="InterPro" id="IPR050936">
    <property type="entry name" value="AP-1-like"/>
</dbReference>
<dbReference type="GO" id="GO:0000976">
    <property type="term" value="F:transcription cis-regulatory region binding"/>
    <property type="evidence" value="ECO:0007669"/>
    <property type="project" value="InterPro"/>
</dbReference>
<evidence type="ECO:0000256" key="4">
    <source>
        <dbReference type="ARBA" id="ARBA00023242"/>
    </source>
</evidence>
<dbReference type="PANTHER" id="PTHR40621:SF6">
    <property type="entry name" value="AP-1-LIKE TRANSCRIPTION FACTOR YAP1-RELATED"/>
    <property type="match status" value="1"/>
</dbReference>
<dbReference type="GO" id="GO:0090575">
    <property type="term" value="C:RNA polymerase II transcription regulator complex"/>
    <property type="evidence" value="ECO:0007669"/>
    <property type="project" value="TreeGrafter"/>
</dbReference>
<name>A0A9P6W6T8_MAUEX</name>
<dbReference type="Gene3D" id="1.20.5.170">
    <property type="match status" value="1"/>
</dbReference>
<dbReference type="OrthoDB" id="2593073at2759"/>
<dbReference type="Proteomes" id="UP000750334">
    <property type="component" value="Unassembled WGS sequence"/>
</dbReference>
<dbReference type="SUPFAM" id="SSF57959">
    <property type="entry name" value="Leucine zipper domain"/>
    <property type="match status" value="1"/>
</dbReference>
<evidence type="ECO:0000256" key="2">
    <source>
        <dbReference type="ARBA" id="ARBA00023015"/>
    </source>
</evidence>
<reference evidence="8 9" key="1">
    <citation type="submission" date="2020-11" db="EMBL/GenBank/DDBJ databases">
        <title>Kefir isolates.</title>
        <authorList>
            <person name="Marcisauskas S."/>
            <person name="Kim Y."/>
            <person name="Blasche S."/>
        </authorList>
    </citation>
    <scope>NUCLEOTIDE SEQUENCE [LARGE SCALE GENOMIC DNA]</scope>
    <source>
        <strain evidence="8 9">OG2</strain>
    </source>
</reference>
<dbReference type="PROSITE" id="PS00036">
    <property type="entry name" value="BZIP_BASIC"/>
    <property type="match status" value="1"/>
</dbReference>
<comment type="caution">
    <text evidence="8">The sequence shown here is derived from an EMBL/GenBank/DDBJ whole genome shotgun (WGS) entry which is preliminary data.</text>
</comment>
<keyword evidence="4" id="KW-0539">Nucleus</keyword>
<evidence type="ECO:0000256" key="3">
    <source>
        <dbReference type="ARBA" id="ARBA00023163"/>
    </source>
</evidence>
<keyword evidence="5" id="KW-0175">Coiled coil</keyword>
<dbReference type="AlphaFoldDB" id="A0A9P6W6T8"/>
<proteinExistence type="predicted"/>
<dbReference type="EMBL" id="PUHR01000110">
    <property type="protein sequence ID" value="KAG0665779.1"/>
    <property type="molecule type" value="Genomic_DNA"/>
</dbReference>
<organism evidence="8 9">
    <name type="scientific">Maudiozyma exigua</name>
    <name type="common">Yeast</name>
    <name type="synonym">Kazachstania exigua</name>
    <dbReference type="NCBI Taxonomy" id="34358"/>
    <lineage>
        <taxon>Eukaryota</taxon>
        <taxon>Fungi</taxon>
        <taxon>Dikarya</taxon>
        <taxon>Ascomycota</taxon>
        <taxon>Saccharomycotina</taxon>
        <taxon>Saccharomycetes</taxon>
        <taxon>Saccharomycetales</taxon>
        <taxon>Saccharomycetaceae</taxon>
        <taxon>Maudiozyma</taxon>
    </lineage>
</organism>
<evidence type="ECO:0000256" key="1">
    <source>
        <dbReference type="ARBA" id="ARBA00004123"/>
    </source>
</evidence>
<accession>A0A9P6W6T8</accession>
<keyword evidence="3" id="KW-0804">Transcription</keyword>
<feature type="region of interest" description="Disordered" evidence="6">
    <location>
        <begin position="389"/>
        <end position="408"/>
    </location>
</feature>
<protein>
    <submittedName>
        <fullName evidence="8">Piwi-like protein 2</fullName>
    </submittedName>
</protein>
<sequence length="408" mass="46696">MKTGDNSFHEEVYQNAGSPDMPNNHAIPYRYAMRQMPPTLATQQQQQPPQQQQQQQAIYGIPPQMQLQQTLPHQMAVDHMVSRTNEIPLNMKNGSTYQMQDHHIPGSIAHIPTQPISMYQRQIPTPFVLQEQQQPQQQPQQPKSMYLNGPNHQIDQTMHSQQQQQLPQRQQLIYNPQQSQQGQPPQQGMPLALYNQIQGNTHPMPSPQYPPVPANIMNITRMPINAYAAQIAEYVIDDEYNDPHNGLHNNNVNNSNNSNNNNNNGLNKPGQDHLTNVSVTVPNGFPINNVLNIPNSKSARNSKRAVQNRNAQKAFRMRKERYIRLLESKSRKFDELMKEVQRLKLENMNLKNRIWELEGKLKAFTGSKAEELQQQQQQQQNTIATTIQSTIQPTQDQPSNLGDKNGEG</sequence>
<dbReference type="InterPro" id="IPR004827">
    <property type="entry name" value="bZIP"/>
</dbReference>
<dbReference type="InterPro" id="IPR046347">
    <property type="entry name" value="bZIP_sf"/>
</dbReference>